<keyword evidence="8" id="KW-1185">Reference proteome</keyword>
<evidence type="ECO:0000256" key="4">
    <source>
        <dbReference type="ARBA" id="ARBA00023163"/>
    </source>
</evidence>
<evidence type="ECO:0000259" key="6">
    <source>
        <dbReference type="Pfam" id="PF08281"/>
    </source>
</evidence>
<dbReference type="SUPFAM" id="SSF88946">
    <property type="entry name" value="Sigma2 domain of RNA polymerase sigma factors"/>
    <property type="match status" value="1"/>
</dbReference>
<proteinExistence type="inferred from homology"/>
<feature type="domain" description="RNA polymerase sigma-70 region 2" evidence="5">
    <location>
        <begin position="21"/>
        <end position="87"/>
    </location>
</feature>
<keyword evidence="2" id="KW-0805">Transcription regulation</keyword>
<dbReference type="Gene3D" id="1.10.1740.10">
    <property type="match status" value="1"/>
</dbReference>
<accession>A0ABQ1N6S4</accession>
<dbReference type="InterPro" id="IPR007627">
    <property type="entry name" value="RNA_pol_sigma70_r2"/>
</dbReference>
<dbReference type="NCBIfam" id="TIGR02937">
    <property type="entry name" value="sigma70-ECF"/>
    <property type="match status" value="1"/>
</dbReference>
<dbReference type="Proteomes" id="UP000636010">
    <property type="component" value="Unassembled WGS sequence"/>
</dbReference>
<dbReference type="Pfam" id="PF04542">
    <property type="entry name" value="Sigma70_r2"/>
    <property type="match status" value="1"/>
</dbReference>
<keyword evidence="3" id="KW-0731">Sigma factor</keyword>
<protein>
    <submittedName>
        <fullName evidence="7">DNA-directed RNA polymerase sigma-70 factor</fullName>
    </submittedName>
</protein>
<dbReference type="CDD" id="cd06171">
    <property type="entry name" value="Sigma70_r4"/>
    <property type="match status" value="1"/>
</dbReference>
<dbReference type="RefSeq" id="WP_262892168.1">
    <property type="nucleotide sequence ID" value="NZ_BAABHU010000026.1"/>
</dbReference>
<dbReference type="GO" id="GO:0000428">
    <property type="term" value="C:DNA-directed RNA polymerase complex"/>
    <property type="evidence" value="ECO:0007669"/>
    <property type="project" value="UniProtKB-KW"/>
</dbReference>
<dbReference type="InterPro" id="IPR013325">
    <property type="entry name" value="RNA_pol_sigma_r2"/>
</dbReference>
<dbReference type="EMBL" id="BMEC01000026">
    <property type="protein sequence ID" value="GGC55996.1"/>
    <property type="molecule type" value="Genomic_DNA"/>
</dbReference>
<keyword evidence="4" id="KW-0804">Transcription</keyword>
<dbReference type="InterPro" id="IPR013249">
    <property type="entry name" value="RNA_pol_sigma70_r4_t2"/>
</dbReference>
<keyword evidence="7" id="KW-0240">DNA-directed RNA polymerase</keyword>
<evidence type="ECO:0000256" key="3">
    <source>
        <dbReference type="ARBA" id="ARBA00023082"/>
    </source>
</evidence>
<dbReference type="InterPro" id="IPR013324">
    <property type="entry name" value="RNA_pol_sigma_r3/r4-like"/>
</dbReference>
<sequence length="185" mass="21672">MTLEEIVKKCIKSNRKAQKALYELCHKQVMGICLRYCRSKEEAEDVFQECFIKIFEQLEKLRDPQAFWGWMKALTIRTCLSHFRKNTFIAEDITEAWAIENNAYEAIFSQMQTQSIIDLINKLPEGYKLIFNLFEIEGYRHSEIAEMLNISIGTSKSQLSKAKALLCKELQITNRQHPNTLLNEK</sequence>
<dbReference type="PANTHER" id="PTHR43133:SF46">
    <property type="entry name" value="RNA POLYMERASE SIGMA-70 FACTOR ECF SUBFAMILY"/>
    <property type="match status" value="1"/>
</dbReference>
<dbReference type="InterPro" id="IPR039425">
    <property type="entry name" value="RNA_pol_sigma-70-like"/>
</dbReference>
<dbReference type="InterPro" id="IPR036388">
    <property type="entry name" value="WH-like_DNA-bd_sf"/>
</dbReference>
<dbReference type="SUPFAM" id="SSF88659">
    <property type="entry name" value="Sigma3 and sigma4 domains of RNA polymerase sigma factors"/>
    <property type="match status" value="1"/>
</dbReference>
<comment type="similarity">
    <text evidence="1">Belongs to the sigma-70 factor family. ECF subfamily.</text>
</comment>
<dbReference type="Pfam" id="PF08281">
    <property type="entry name" value="Sigma70_r4_2"/>
    <property type="match status" value="1"/>
</dbReference>
<reference evidence="8" key="1">
    <citation type="journal article" date="2019" name="Int. J. Syst. Evol. Microbiol.">
        <title>The Global Catalogue of Microorganisms (GCM) 10K type strain sequencing project: providing services to taxonomists for standard genome sequencing and annotation.</title>
        <authorList>
            <consortium name="The Broad Institute Genomics Platform"/>
            <consortium name="The Broad Institute Genome Sequencing Center for Infectious Disease"/>
            <person name="Wu L."/>
            <person name="Ma J."/>
        </authorList>
    </citation>
    <scope>NUCLEOTIDE SEQUENCE [LARGE SCALE GENOMIC DNA]</scope>
    <source>
        <strain evidence="8">CGMCC 1.10832</strain>
    </source>
</reference>
<dbReference type="Gene3D" id="1.10.10.10">
    <property type="entry name" value="Winged helix-like DNA-binding domain superfamily/Winged helix DNA-binding domain"/>
    <property type="match status" value="1"/>
</dbReference>
<evidence type="ECO:0000313" key="7">
    <source>
        <dbReference type="EMBL" id="GGC55996.1"/>
    </source>
</evidence>
<gene>
    <name evidence="7" type="ORF">GCM10011506_47090</name>
</gene>
<evidence type="ECO:0000256" key="2">
    <source>
        <dbReference type="ARBA" id="ARBA00023015"/>
    </source>
</evidence>
<organism evidence="7 8">
    <name type="scientific">Marivirga lumbricoides</name>
    <dbReference type="NCBI Taxonomy" id="1046115"/>
    <lineage>
        <taxon>Bacteria</taxon>
        <taxon>Pseudomonadati</taxon>
        <taxon>Bacteroidota</taxon>
        <taxon>Cytophagia</taxon>
        <taxon>Cytophagales</taxon>
        <taxon>Marivirgaceae</taxon>
        <taxon>Marivirga</taxon>
    </lineage>
</organism>
<evidence type="ECO:0000256" key="1">
    <source>
        <dbReference type="ARBA" id="ARBA00010641"/>
    </source>
</evidence>
<name>A0ABQ1N6S4_9BACT</name>
<evidence type="ECO:0000259" key="5">
    <source>
        <dbReference type="Pfam" id="PF04542"/>
    </source>
</evidence>
<dbReference type="PANTHER" id="PTHR43133">
    <property type="entry name" value="RNA POLYMERASE ECF-TYPE SIGMA FACTO"/>
    <property type="match status" value="1"/>
</dbReference>
<evidence type="ECO:0000313" key="8">
    <source>
        <dbReference type="Proteomes" id="UP000636010"/>
    </source>
</evidence>
<dbReference type="InterPro" id="IPR014284">
    <property type="entry name" value="RNA_pol_sigma-70_dom"/>
</dbReference>
<feature type="domain" description="RNA polymerase sigma factor 70 region 4 type 2" evidence="6">
    <location>
        <begin position="114"/>
        <end position="166"/>
    </location>
</feature>
<comment type="caution">
    <text evidence="7">The sequence shown here is derived from an EMBL/GenBank/DDBJ whole genome shotgun (WGS) entry which is preliminary data.</text>
</comment>